<dbReference type="PANTHER" id="PTHR35145:SF1">
    <property type="entry name" value="CYTOPLASMIC PROTEIN"/>
    <property type="match status" value="1"/>
</dbReference>
<dbReference type="SUPFAM" id="SSF142906">
    <property type="entry name" value="YjbR-like"/>
    <property type="match status" value="1"/>
</dbReference>
<dbReference type="KEGG" id="siz:SI82_02785"/>
<dbReference type="Proteomes" id="UP000269148">
    <property type="component" value="Unassembled WGS sequence"/>
</dbReference>
<reference evidence="1 3" key="1">
    <citation type="journal article" date="2014" name="Genome Announc.">
        <title>Complete Genome Sequence of a Virulent Strain, Streptococcus iniae ISET0901, Isolated from Diseased Tilapia.</title>
        <authorList>
            <person name="Pridgeon J.W."/>
            <person name="Zhang D."/>
            <person name="Zhang L."/>
        </authorList>
    </citation>
    <scope>NUCLEOTIDE SEQUENCE [LARGE SCALE GENOMIC DNA]</scope>
    <source>
        <strain evidence="1 3">ISET0901</strain>
    </source>
</reference>
<name>A0A3L8GLU5_STRIN</name>
<proteinExistence type="predicted"/>
<dbReference type="InterPro" id="IPR058532">
    <property type="entry name" value="YjbR/MT2646/Rv2570-like"/>
</dbReference>
<dbReference type="EMBL" id="CP007586">
    <property type="protein sequence ID" value="AHY15361.1"/>
    <property type="molecule type" value="Genomic_DNA"/>
</dbReference>
<dbReference type="OrthoDB" id="9789813at2"/>
<dbReference type="STRING" id="1346.BMF34_02675"/>
<dbReference type="KEGG" id="sio:DW64_02540"/>
<dbReference type="InterPro" id="IPR007351">
    <property type="entry name" value="YjbR"/>
</dbReference>
<dbReference type="PANTHER" id="PTHR35145">
    <property type="entry name" value="CYTOPLASMIC PROTEIN-RELATED"/>
    <property type="match status" value="1"/>
</dbReference>
<evidence type="ECO:0000313" key="1">
    <source>
        <dbReference type="EMBL" id="AHY15361.1"/>
    </source>
</evidence>
<dbReference type="SUPFAM" id="SSF88697">
    <property type="entry name" value="PUA domain-like"/>
    <property type="match status" value="1"/>
</dbReference>
<dbReference type="KEGG" id="siq:DQ08_02550"/>
<organism evidence="2 4">
    <name type="scientific">Streptococcus iniae</name>
    <name type="common">Streptococcus shiloi</name>
    <dbReference type="NCBI Taxonomy" id="1346"/>
    <lineage>
        <taxon>Bacteria</taxon>
        <taxon>Bacillati</taxon>
        <taxon>Bacillota</taxon>
        <taxon>Bacilli</taxon>
        <taxon>Lactobacillales</taxon>
        <taxon>Streptococcaceae</taxon>
        <taxon>Streptococcus</taxon>
    </lineage>
</organism>
<dbReference type="InterPro" id="IPR015947">
    <property type="entry name" value="PUA-like_sf"/>
</dbReference>
<gene>
    <name evidence="2" type="ORF">DIY07_02850</name>
    <name evidence="1" type="ORF">DQ08_02550</name>
</gene>
<dbReference type="Proteomes" id="UP000025245">
    <property type="component" value="Chromosome"/>
</dbReference>
<evidence type="ECO:0000313" key="4">
    <source>
        <dbReference type="Proteomes" id="UP000269148"/>
    </source>
</evidence>
<keyword evidence="3" id="KW-1185">Reference proteome</keyword>
<dbReference type="Pfam" id="PF04237">
    <property type="entry name" value="YjbR"/>
    <property type="match status" value="1"/>
</dbReference>
<dbReference type="EMBL" id="QLQD01000031">
    <property type="protein sequence ID" value="RLU57949.1"/>
    <property type="molecule type" value="Genomic_DNA"/>
</dbReference>
<protein>
    <submittedName>
        <fullName evidence="2">MmcQ family protein</fullName>
    </submittedName>
</protein>
<sequence>MALRQVPLKQDYVDKTKLADFGFKQEGQTHVFSTLIMEEAFRVELQVNSEGDLFSRVIDNDLQEDYLPIWVKSASNPYAKKVRAAYQQVIRSFRTSCCKHLPFTSDQMNRINQKIIKRYGDVFDQPFEKGDSYRSFRVAGKWYALVYSLDVSKLVGIPKTKAGQILQVANVKVNAKHLDSFLALDGVYPAYHMSKKSWVTILLDDSLSDAVVWDFFDNSRALVAPSLLSNPNGSDYWIIPANLKYYDIDAEFAASKEILWTQKAGIKAGDYVFIYITAPTKAIRYACKVLEANLQNNGYRNRDGIDYLMRLELLEQYTDDKIPFDIMKVHAVTAVRGPRRMSPQLRAFLAEKEYFKEN</sequence>
<dbReference type="Gene3D" id="3.90.1150.30">
    <property type="match status" value="1"/>
</dbReference>
<accession>A0A3L8GLU5</accession>
<evidence type="ECO:0000313" key="3">
    <source>
        <dbReference type="Proteomes" id="UP000025245"/>
    </source>
</evidence>
<dbReference type="AlphaFoldDB" id="A0A3L8GLU5"/>
<dbReference type="InterPro" id="IPR038056">
    <property type="entry name" value="YjbR-like_sf"/>
</dbReference>
<evidence type="ECO:0000313" key="2">
    <source>
        <dbReference type="EMBL" id="RLU57949.1"/>
    </source>
</evidence>
<reference evidence="2 4" key="2">
    <citation type="submission" date="2018-06" db="EMBL/GenBank/DDBJ databases">
        <title>Mutators as drivers of adaptation in pathogenic bacteria and a risk factor for host jumps and vaccine escape.</title>
        <authorList>
            <person name="Barnes A.C."/>
            <person name="Silayeva O."/>
        </authorList>
    </citation>
    <scope>NUCLEOTIDE SEQUENCE [LARGE SCALE GENOMIC DNA]</scope>
    <source>
        <strain evidence="2 4">QMA0445</strain>
    </source>
</reference>